<proteinExistence type="predicted"/>
<dbReference type="SUPFAM" id="SSF53850">
    <property type="entry name" value="Periplasmic binding protein-like II"/>
    <property type="match status" value="1"/>
</dbReference>
<dbReference type="EMBL" id="JGYU01000002">
    <property type="protein sequence ID" value="KFI58011.1"/>
    <property type="molecule type" value="Genomic_DNA"/>
</dbReference>
<dbReference type="Proteomes" id="UP000028995">
    <property type="component" value="Unassembled WGS sequence"/>
</dbReference>
<dbReference type="Gene3D" id="3.40.190.290">
    <property type="match status" value="1"/>
</dbReference>
<dbReference type="InterPro" id="IPR005119">
    <property type="entry name" value="LysR_subst-bd"/>
</dbReference>
<name>A0A087AGW1_9BIFI</name>
<dbReference type="eggNOG" id="COG0583">
    <property type="taxonomic scope" value="Bacteria"/>
</dbReference>
<evidence type="ECO:0000259" key="1">
    <source>
        <dbReference type="Pfam" id="PF03466"/>
    </source>
</evidence>
<gene>
    <name evidence="2" type="ORF">BCHO_0091</name>
</gene>
<feature type="domain" description="LysR substrate-binding" evidence="1">
    <location>
        <begin position="2"/>
        <end position="83"/>
    </location>
</feature>
<dbReference type="RefSeq" id="WP_237743008.1">
    <property type="nucleotide sequence ID" value="NZ_JGYU01000002.1"/>
</dbReference>
<dbReference type="Pfam" id="PF03466">
    <property type="entry name" value="LysR_substrate"/>
    <property type="match status" value="1"/>
</dbReference>
<accession>A0A087AGW1</accession>
<reference evidence="2 3" key="1">
    <citation type="submission" date="2014-03" db="EMBL/GenBank/DDBJ databases">
        <title>Genomics of Bifidobacteria.</title>
        <authorList>
            <person name="Ventura M."/>
            <person name="Milani C."/>
            <person name="Lugli G.A."/>
        </authorList>
    </citation>
    <scope>NUCLEOTIDE SEQUENCE [LARGE SCALE GENOMIC DNA]</scope>
    <source>
        <strain evidence="2 3">LMG 10510</strain>
    </source>
</reference>
<keyword evidence="3" id="KW-1185">Reference proteome</keyword>
<sequence>MLDELLLRKATIVITDRKIDDPRVDSLYLGREFLGVAINNFNPLAQRASVTFADLAGMSFIVASDIGPWRTLIEQRIPGAQFLYQQDLGSLEQISRYSAFPFVYSNLTRSSHDVNGRFLVHTHIGGD</sequence>
<organism evidence="2 3">
    <name type="scientific">Bifidobacterium choerinum</name>
    <dbReference type="NCBI Taxonomy" id="35760"/>
    <lineage>
        <taxon>Bacteria</taxon>
        <taxon>Bacillati</taxon>
        <taxon>Actinomycetota</taxon>
        <taxon>Actinomycetes</taxon>
        <taxon>Bifidobacteriales</taxon>
        <taxon>Bifidobacteriaceae</taxon>
        <taxon>Bifidobacterium</taxon>
    </lineage>
</organism>
<dbReference type="AlphaFoldDB" id="A0A087AGW1"/>
<protein>
    <submittedName>
        <fullName evidence="2">Transcriptional regulator</fullName>
    </submittedName>
</protein>
<evidence type="ECO:0000313" key="2">
    <source>
        <dbReference type="EMBL" id="KFI58011.1"/>
    </source>
</evidence>
<comment type="caution">
    <text evidence="2">The sequence shown here is derived from an EMBL/GenBank/DDBJ whole genome shotgun (WGS) entry which is preliminary data.</text>
</comment>
<evidence type="ECO:0000313" key="3">
    <source>
        <dbReference type="Proteomes" id="UP000028995"/>
    </source>
</evidence>
<dbReference type="STRING" id="35760.BCHO_0091"/>